<dbReference type="Proteomes" id="UP000320776">
    <property type="component" value="Chromosome"/>
</dbReference>
<gene>
    <name evidence="2" type="ORF">SPTER_25560</name>
</gene>
<dbReference type="InterPro" id="IPR050855">
    <property type="entry name" value="NDM-1-like"/>
</dbReference>
<dbReference type="InterPro" id="IPR036866">
    <property type="entry name" value="RibonucZ/Hydroxyglut_hydro"/>
</dbReference>
<dbReference type="AlphaFoldDB" id="A0A517DUZ8"/>
<dbReference type="PANTHER" id="PTHR42951:SF17">
    <property type="entry name" value="METALLO-BETA-LACTAMASE DOMAIN-CONTAINING PROTEIN"/>
    <property type="match status" value="1"/>
</dbReference>
<dbReference type="RefSeq" id="WP_170233250.1">
    <property type="nucleotide sequence ID" value="NZ_CP036259.1"/>
</dbReference>
<reference evidence="2 3" key="1">
    <citation type="submission" date="2019-02" db="EMBL/GenBank/DDBJ databases">
        <title>Closed genome of Sporomusa termitida DSM 4440.</title>
        <authorList>
            <person name="Poehlein A."/>
            <person name="Daniel R."/>
        </authorList>
    </citation>
    <scope>NUCLEOTIDE SEQUENCE [LARGE SCALE GENOMIC DNA]</scope>
    <source>
        <strain evidence="2 3">DSM 4440</strain>
    </source>
</reference>
<sequence length="222" mass="24123">MSKVTPLKFGISNLTLIQDQGIIIVDTGCQSEKEAYVQAFAELGIQPADISLIVITHAHWDHCSRVNELKDLTGAPVLCHKHAVPVLQKGEMLPFIPRGEEGKRFVEMIANDDADVLKPINPDIIIDSDFDLTPFGVTGKIIHTPGHSDCSVSVVLDSGETITGDILRESPFTGDLNLAFIATDEAKLIDSVRNLLAIKNIHSFYGGHGGPYTREAVSKLVK</sequence>
<proteinExistence type="predicted"/>
<protein>
    <submittedName>
        <fullName evidence="2">Metallo-beta-lactamase superfamily protein</fullName>
    </submittedName>
</protein>
<dbReference type="InterPro" id="IPR001279">
    <property type="entry name" value="Metallo-B-lactamas"/>
</dbReference>
<dbReference type="SMART" id="SM00849">
    <property type="entry name" value="Lactamase_B"/>
    <property type="match status" value="1"/>
</dbReference>
<dbReference type="PANTHER" id="PTHR42951">
    <property type="entry name" value="METALLO-BETA-LACTAMASE DOMAIN-CONTAINING"/>
    <property type="match status" value="1"/>
</dbReference>
<evidence type="ECO:0000313" key="3">
    <source>
        <dbReference type="Proteomes" id="UP000320776"/>
    </source>
</evidence>
<name>A0A517DUZ8_9FIRM</name>
<accession>A0A517DUZ8</accession>
<evidence type="ECO:0000259" key="1">
    <source>
        <dbReference type="SMART" id="SM00849"/>
    </source>
</evidence>
<keyword evidence="3" id="KW-1185">Reference proteome</keyword>
<dbReference type="KEGG" id="sted:SPTER_25560"/>
<dbReference type="EMBL" id="CP036259">
    <property type="protein sequence ID" value="QDR81182.1"/>
    <property type="molecule type" value="Genomic_DNA"/>
</dbReference>
<dbReference type="SUPFAM" id="SSF56281">
    <property type="entry name" value="Metallo-hydrolase/oxidoreductase"/>
    <property type="match status" value="1"/>
</dbReference>
<evidence type="ECO:0000313" key="2">
    <source>
        <dbReference type="EMBL" id="QDR81182.1"/>
    </source>
</evidence>
<organism evidence="2 3">
    <name type="scientific">Sporomusa termitida</name>
    <dbReference type="NCBI Taxonomy" id="2377"/>
    <lineage>
        <taxon>Bacteria</taxon>
        <taxon>Bacillati</taxon>
        <taxon>Bacillota</taxon>
        <taxon>Negativicutes</taxon>
        <taxon>Selenomonadales</taxon>
        <taxon>Sporomusaceae</taxon>
        <taxon>Sporomusa</taxon>
    </lineage>
</organism>
<dbReference type="Gene3D" id="3.60.15.10">
    <property type="entry name" value="Ribonuclease Z/Hydroxyacylglutathione hydrolase-like"/>
    <property type="match status" value="1"/>
</dbReference>
<feature type="domain" description="Metallo-beta-lactamase" evidence="1">
    <location>
        <begin position="11"/>
        <end position="208"/>
    </location>
</feature>
<dbReference type="Pfam" id="PF00753">
    <property type="entry name" value="Lactamase_B"/>
    <property type="match status" value="1"/>
</dbReference>